<sequence>PPFNPYQPYGPPAIQSNYYGSNPGSGPYNALQPWSNQGVVSGSNEREVQHLLHRIRSLEGELQKLQRKLHKAKLNKNETRG</sequence>
<feature type="non-terminal residue" evidence="3">
    <location>
        <position position="81"/>
    </location>
</feature>
<feature type="non-terminal residue" evidence="3">
    <location>
        <position position="1"/>
    </location>
</feature>
<reference evidence="3" key="1">
    <citation type="submission" date="2021-02" db="EMBL/GenBank/DDBJ databases">
        <authorList>
            <person name="Nowell W R."/>
        </authorList>
    </citation>
    <scope>NUCLEOTIDE SEQUENCE</scope>
</reference>
<keyword evidence="4" id="KW-1185">Reference proteome</keyword>
<protein>
    <submittedName>
        <fullName evidence="3">Uncharacterized protein</fullName>
    </submittedName>
</protein>
<feature type="region of interest" description="Disordered" evidence="2">
    <location>
        <begin position="1"/>
        <end position="27"/>
    </location>
</feature>
<dbReference type="EMBL" id="CAJOBG010112000">
    <property type="protein sequence ID" value="CAF4744037.1"/>
    <property type="molecule type" value="Genomic_DNA"/>
</dbReference>
<evidence type="ECO:0000256" key="1">
    <source>
        <dbReference type="SAM" id="Coils"/>
    </source>
</evidence>
<evidence type="ECO:0000313" key="3">
    <source>
        <dbReference type="EMBL" id="CAF4744037.1"/>
    </source>
</evidence>
<comment type="caution">
    <text evidence="3">The sequence shown here is derived from an EMBL/GenBank/DDBJ whole genome shotgun (WGS) entry which is preliminary data.</text>
</comment>
<dbReference type="AlphaFoldDB" id="A0A821L1E3"/>
<feature type="compositionally biased region" description="Polar residues" evidence="2">
    <location>
        <begin position="14"/>
        <end position="24"/>
    </location>
</feature>
<evidence type="ECO:0000313" key="4">
    <source>
        <dbReference type="Proteomes" id="UP000663866"/>
    </source>
</evidence>
<feature type="coiled-coil region" evidence="1">
    <location>
        <begin position="48"/>
        <end position="75"/>
    </location>
</feature>
<organism evidence="3 4">
    <name type="scientific">Rotaria magnacalcarata</name>
    <dbReference type="NCBI Taxonomy" id="392030"/>
    <lineage>
        <taxon>Eukaryota</taxon>
        <taxon>Metazoa</taxon>
        <taxon>Spiralia</taxon>
        <taxon>Gnathifera</taxon>
        <taxon>Rotifera</taxon>
        <taxon>Eurotatoria</taxon>
        <taxon>Bdelloidea</taxon>
        <taxon>Philodinida</taxon>
        <taxon>Philodinidae</taxon>
        <taxon>Rotaria</taxon>
    </lineage>
</organism>
<keyword evidence="1" id="KW-0175">Coiled coil</keyword>
<evidence type="ECO:0000256" key="2">
    <source>
        <dbReference type="SAM" id="MobiDB-lite"/>
    </source>
</evidence>
<name>A0A821L1E3_9BILA</name>
<proteinExistence type="predicted"/>
<dbReference type="Proteomes" id="UP000663866">
    <property type="component" value="Unassembled WGS sequence"/>
</dbReference>
<feature type="compositionally biased region" description="Pro residues" evidence="2">
    <location>
        <begin position="1"/>
        <end position="11"/>
    </location>
</feature>
<gene>
    <name evidence="3" type="ORF">OVN521_LOCUS49921</name>
</gene>
<accession>A0A821L1E3</accession>